<dbReference type="STRING" id="6183.A0A5K4FFE9"/>
<dbReference type="SMART" id="SM01127">
    <property type="entry name" value="DDHD"/>
    <property type="match status" value="1"/>
</dbReference>
<feature type="compositionally biased region" description="Low complexity" evidence="2">
    <location>
        <begin position="747"/>
        <end position="761"/>
    </location>
</feature>
<proteinExistence type="inferred from homology"/>
<comment type="similarity">
    <text evidence="1">Belongs to the PA-PLA1 family.</text>
</comment>
<dbReference type="Pfam" id="PF23464">
    <property type="entry name" value="WWE_3"/>
    <property type="match status" value="1"/>
</dbReference>
<feature type="compositionally biased region" description="Low complexity" evidence="2">
    <location>
        <begin position="667"/>
        <end position="680"/>
    </location>
</feature>
<keyword evidence="4" id="KW-1185">Reference proteome</keyword>
<dbReference type="AlphaFoldDB" id="A0A5K4FFE9"/>
<feature type="compositionally biased region" description="Low complexity" evidence="2">
    <location>
        <begin position="692"/>
        <end position="701"/>
    </location>
</feature>
<dbReference type="InParanoid" id="A0A5K4FFE9"/>
<dbReference type="InterPro" id="IPR004177">
    <property type="entry name" value="DDHD_dom"/>
</dbReference>
<accession>A0A5K4FFE9</accession>
<dbReference type="PANTHER" id="PTHR23509:SF10">
    <property type="entry name" value="LD21067P"/>
    <property type="match status" value="1"/>
</dbReference>
<feature type="compositionally biased region" description="Basic and acidic residues" evidence="2">
    <location>
        <begin position="705"/>
        <end position="717"/>
    </location>
</feature>
<protein>
    <submittedName>
        <fullName evidence="5">DDHD domain-containing protein</fullName>
    </submittedName>
</protein>
<organism evidence="4 5">
    <name type="scientific">Schistosoma mansoni</name>
    <name type="common">Blood fluke</name>
    <dbReference type="NCBI Taxonomy" id="6183"/>
    <lineage>
        <taxon>Eukaryota</taxon>
        <taxon>Metazoa</taxon>
        <taxon>Spiralia</taxon>
        <taxon>Lophotrochozoa</taxon>
        <taxon>Platyhelminthes</taxon>
        <taxon>Trematoda</taxon>
        <taxon>Digenea</taxon>
        <taxon>Strigeidida</taxon>
        <taxon>Schistosomatoidea</taxon>
        <taxon>Schistosomatidae</taxon>
        <taxon>Schistosoma</taxon>
    </lineage>
</organism>
<evidence type="ECO:0000313" key="5">
    <source>
        <dbReference type="WBParaSite" id="Smp_346940.1"/>
    </source>
</evidence>
<feature type="compositionally biased region" description="Polar residues" evidence="2">
    <location>
        <begin position="681"/>
        <end position="691"/>
    </location>
</feature>
<dbReference type="GO" id="GO:0046872">
    <property type="term" value="F:metal ion binding"/>
    <property type="evidence" value="ECO:0007669"/>
    <property type="project" value="InterPro"/>
</dbReference>
<reference evidence="4" key="1">
    <citation type="journal article" date="2012" name="PLoS Negl. Trop. Dis.">
        <title>A systematically improved high quality genome and transcriptome of the human blood fluke Schistosoma mansoni.</title>
        <authorList>
            <person name="Protasio A.V."/>
            <person name="Tsai I.J."/>
            <person name="Babbage A."/>
            <person name="Nichol S."/>
            <person name="Hunt M."/>
            <person name="Aslett M.A."/>
            <person name="De Silva N."/>
            <person name="Velarde G.S."/>
            <person name="Anderson T.J."/>
            <person name="Clark R.C."/>
            <person name="Davidson C."/>
            <person name="Dillon G.P."/>
            <person name="Holroyd N.E."/>
            <person name="LoVerde P.T."/>
            <person name="Lloyd C."/>
            <person name="McQuillan J."/>
            <person name="Oliveira G."/>
            <person name="Otto T.D."/>
            <person name="Parker-Manuel S.J."/>
            <person name="Quail M.A."/>
            <person name="Wilson R.A."/>
            <person name="Zerlotini A."/>
            <person name="Dunne D.W."/>
            <person name="Berriman M."/>
        </authorList>
    </citation>
    <scope>NUCLEOTIDE SEQUENCE [LARGE SCALE GENOMIC DNA]</scope>
    <source>
        <strain evidence="4">Puerto Rican</strain>
    </source>
</reference>
<dbReference type="WBParaSite" id="Smp_346940.1">
    <property type="protein sequence ID" value="Smp_346940.1"/>
    <property type="gene ID" value="Smp_346940"/>
</dbReference>
<reference evidence="5" key="2">
    <citation type="submission" date="2019-11" db="UniProtKB">
        <authorList>
            <consortium name="WormBaseParasite"/>
        </authorList>
    </citation>
    <scope>IDENTIFICATION</scope>
    <source>
        <strain evidence="5">Puerto Rican</strain>
    </source>
</reference>
<name>A0A5K4FFE9_SCHMA</name>
<feature type="region of interest" description="Disordered" evidence="2">
    <location>
        <begin position="743"/>
        <end position="764"/>
    </location>
</feature>
<dbReference type="InterPro" id="IPR029058">
    <property type="entry name" value="AB_hydrolase_fold"/>
</dbReference>
<sequence>MSYERQSNSTISNPSLSGLALNLSQASIPTGPILLPQFISPRADELSSFIGENPVNTTTSIPGSEEKSLDSGSSLAKNINILEVSSSAACSFKPIASTTVKPSQRPRYVLPPDINTFASNTPTSVTNIPPNSSLKPSSTFKPNQLLPPFPPSNPQNNIQTEQLPVLMETVDQQTQCTNQNIDPTSTISSSVSMRTIYHPVGAHWFYSTTFEKISVWWPFSRHDSYQIETEFFRSCYLQSTSENSLASSITNNTSDMKATIGTHEIVVQVDGGRYDVHLTKRERRSVYWDESPGQVRRATWFYKPQGESRVLPFSERTCDLLEAQYKLSVEQGQWGKRFDLPSEDRRGGSDVFIFNSPQSMIQYLAWPYDLSSTTNSGNVVAGTSSPLIHLDSSQISQEMSLTGQLFEGRVCYLHRGLNEQLMEQIDEGDYKPIDQLFFIVHGIGSIYNLKGQGLIECVNDMRRTAKQLGQTHFPYHPYRVEFLPILWHDELHSDTVTGLDKQLEQITLGSIPKLRQFTNDSLMDILFYTSSRYSQLIVNTVAREITRLRELFLSRNPNFSGNISIIGHSLGAVISFDLLCHQTAYNPSYTTTTDQPPKVSSSTVHNNNTRTIGSTFITDTDSQSRTINDVNYVNKLLSEVKVDQFTDDVSSSKITATSFPAATITSVTSSISSGSNGSTTMVTDTNTSMNISSLSSASSSSTCPLKDHANDENKSEHSTTTSDAGQNDMGEWSIIDDCHHRNRSKSKFNNDGNNNTNKSQSEPMPILSLNNISQLNEILLQNGLNVDQTRSILQSIIKLNKINQFESESVEDLEKKNNYHGMLANSSTVNSSIITGQILPNIVTTSNSILTSFWLENHCFYANQCNSNNAGFGITLPNYPQLGFTISGLYTLGSPIPLFLTARGIKTLSSEFHLPTCSTFYNIFHPFDPVAYRMETLIDSEFQQKSVLIPHHKGRKRIHLQLKDNLAWVGSELKSKFYNSVQSTWRSLHEFALAHKFISAPDELGSVSTAYTCGSSSNEDGLEDYENVCNITDNRNDVVTTTYRNLTTQDLSFNSRLNQGRRMDYVLQEATLESFNEYLFALTSHATYWDSVDTVLFILTEAYSEKGIAPIMPGQKNMPQNTIHVRALSPSLTSAGSTSVHSVPNPPSVIGDSFENVNSGHQMSASQQFDHLVSLSAINQNQPYLATTAVASTVSSISTISNIQGQLPPSLSYMTPPPVILTTTNDNNTHYIQTMVTDSYYQAPISQLYSSADPLSSHIPSDCLTQKYISPQISVCMSQEFSNTAGNYLQTQKQQYSNIPAYAHRKQISVTNPTTSSFTPSILPFRPTTPPTSSAFVNHPMSVVPSIIPGPLCTPTNIFMPASTIGENTFCSSSQMFPPVSQ</sequence>
<feature type="domain" description="DDHD" evidence="3">
    <location>
        <begin position="882"/>
        <end position="1104"/>
    </location>
</feature>
<dbReference type="PROSITE" id="PS51043">
    <property type="entry name" value="DDHD"/>
    <property type="match status" value="1"/>
</dbReference>
<dbReference type="InterPro" id="IPR058055">
    <property type="entry name" value="PA-PLA1"/>
</dbReference>
<evidence type="ECO:0000256" key="2">
    <source>
        <dbReference type="SAM" id="MobiDB-lite"/>
    </source>
</evidence>
<dbReference type="GO" id="GO:0030134">
    <property type="term" value="C:COPII-coated ER to Golgi transport vesicle"/>
    <property type="evidence" value="ECO:0007669"/>
    <property type="project" value="TreeGrafter"/>
</dbReference>
<dbReference type="PANTHER" id="PTHR23509">
    <property type="entry name" value="PA-PL1 PHOSPHOLIPASE FAMILY"/>
    <property type="match status" value="1"/>
</dbReference>
<dbReference type="Pfam" id="PF02862">
    <property type="entry name" value="DDHD"/>
    <property type="match status" value="1"/>
</dbReference>
<evidence type="ECO:0000256" key="1">
    <source>
        <dbReference type="ARBA" id="ARBA00038464"/>
    </source>
</evidence>
<evidence type="ECO:0000313" key="4">
    <source>
        <dbReference type="Proteomes" id="UP000008854"/>
    </source>
</evidence>
<feature type="region of interest" description="Disordered" evidence="2">
    <location>
        <begin position="667"/>
        <end position="730"/>
    </location>
</feature>
<dbReference type="GO" id="GO:0004620">
    <property type="term" value="F:phospholipase activity"/>
    <property type="evidence" value="ECO:0007669"/>
    <property type="project" value="TreeGrafter"/>
</dbReference>
<evidence type="ECO:0000259" key="3">
    <source>
        <dbReference type="PROSITE" id="PS51043"/>
    </source>
</evidence>
<dbReference type="SUPFAM" id="SSF53474">
    <property type="entry name" value="alpha/beta-Hydrolases"/>
    <property type="match status" value="1"/>
</dbReference>
<dbReference type="InterPro" id="IPR057825">
    <property type="entry name" value="WWE_SEC23-DDH2"/>
</dbReference>
<feature type="region of interest" description="Disordered" evidence="2">
    <location>
        <begin position="50"/>
        <end position="71"/>
    </location>
</feature>
<dbReference type="Proteomes" id="UP000008854">
    <property type="component" value="Unassembled WGS sequence"/>
</dbReference>